<proteinExistence type="predicted"/>
<dbReference type="EMBL" id="PVZS01000004">
    <property type="protein sequence ID" value="PSC06054.1"/>
    <property type="molecule type" value="Genomic_DNA"/>
</dbReference>
<protein>
    <submittedName>
        <fullName evidence="1">Uncharacterized protein</fullName>
    </submittedName>
</protein>
<evidence type="ECO:0000313" key="2">
    <source>
        <dbReference type="Proteomes" id="UP000239772"/>
    </source>
</evidence>
<organism evidence="1 2">
    <name type="scientific">Alsobacter soli</name>
    <dbReference type="NCBI Taxonomy" id="2109933"/>
    <lineage>
        <taxon>Bacteria</taxon>
        <taxon>Pseudomonadati</taxon>
        <taxon>Pseudomonadota</taxon>
        <taxon>Alphaproteobacteria</taxon>
        <taxon>Hyphomicrobiales</taxon>
        <taxon>Alsobacteraceae</taxon>
        <taxon>Alsobacter</taxon>
    </lineage>
</organism>
<dbReference type="AlphaFoldDB" id="A0A2T1HWQ8"/>
<dbReference type="Proteomes" id="UP000239772">
    <property type="component" value="Unassembled WGS sequence"/>
</dbReference>
<gene>
    <name evidence="1" type="ORF">SLNSH_04385</name>
</gene>
<sequence length="101" mass="10674">MVMPDKAAVETCTRTKLKPEELADKDLASMTIVGCMAQAKWSSGPVPIEATIRVAVMETAPGQHEVSGVTYIRTLTEPTSLPAGKIKIESLPDCEVMASGG</sequence>
<accession>A0A2T1HWQ8</accession>
<evidence type="ECO:0000313" key="1">
    <source>
        <dbReference type="EMBL" id="PSC06054.1"/>
    </source>
</evidence>
<keyword evidence="2" id="KW-1185">Reference proteome</keyword>
<comment type="caution">
    <text evidence="1">The sequence shown here is derived from an EMBL/GenBank/DDBJ whole genome shotgun (WGS) entry which is preliminary data.</text>
</comment>
<reference evidence="2" key="1">
    <citation type="submission" date="2018-03" db="EMBL/GenBank/DDBJ databases">
        <authorList>
            <person name="Sun L."/>
            <person name="Liu H."/>
            <person name="Chen W."/>
            <person name="Huang K."/>
            <person name="Liu W."/>
            <person name="Gao X."/>
        </authorList>
    </citation>
    <scope>NUCLEOTIDE SEQUENCE [LARGE SCALE GENOMIC DNA]</scope>
    <source>
        <strain evidence="2">SH9</strain>
    </source>
</reference>
<name>A0A2T1HWQ8_9HYPH</name>